<dbReference type="Proteomes" id="UP001238088">
    <property type="component" value="Unassembled WGS sequence"/>
</dbReference>
<proteinExistence type="predicted"/>
<evidence type="ECO:0000313" key="2">
    <source>
        <dbReference type="EMBL" id="MDQ0273933.1"/>
    </source>
</evidence>
<gene>
    <name evidence="2" type="ORF">J2S17_005894</name>
</gene>
<dbReference type="EMBL" id="JAUSUB010000061">
    <property type="protein sequence ID" value="MDQ0273933.1"/>
    <property type="molecule type" value="Genomic_DNA"/>
</dbReference>
<keyword evidence="3" id="KW-1185">Reference proteome</keyword>
<dbReference type="InterPro" id="IPR002513">
    <property type="entry name" value="Tn3_Tnp_DDE_dom"/>
</dbReference>
<comment type="caution">
    <text evidence="2">The sequence shown here is derived from an EMBL/GenBank/DDBJ whole genome shotgun (WGS) entry which is preliminary data.</text>
</comment>
<accession>A0ABU0AU14</accession>
<organism evidence="2 3">
    <name type="scientific">Cytobacillus purgationiresistens</name>
    <dbReference type="NCBI Taxonomy" id="863449"/>
    <lineage>
        <taxon>Bacteria</taxon>
        <taxon>Bacillati</taxon>
        <taxon>Bacillota</taxon>
        <taxon>Bacilli</taxon>
        <taxon>Bacillales</taxon>
        <taxon>Bacillaceae</taxon>
        <taxon>Cytobacillus</taxon>
    </lineage>
</organism>
<name>A0ABU0AU14_9BACI</name>
<dbReference type="Pfam" id="PF01526">
    <property type="entry name" value="DDE_Tnp_Tn3"/>
    <property type="match status" value="1"/>
</dbReference>
<reference evidence="2 3" key="1">
    <citation type="submission" date="2023-07" db="EMBL/GenBank/DDBJ databases">
        <title>Genomic Encyclopedia of Type Strains, Phase IV (KMG-IV): sequencing the most valuable type-strain genomes for metagenomic binning, comparative biology and taxonomic classification.</title>
        <authorList>
            <person name="Goeker M."/>
        </authorList>
    </citation>
    <scope>NUCLEOTIDE SEQUENCE [LARGE SCALE GENOMIC DNA]</scope>
    <source>
        <strain evidence="2 3">DSM 23494</strain>
    </source>
</reference>
<protein>
    <submittedName>
        <fullName evidence="2">TnpA family transposase</fullName>
    </submittedName>
</protein>
<evidence type="ECO:0000313" key="3">
    <source>
        <dbReference type="Proteomes" id="UP001238088"/>
    </source>
</evidence>
<feature type="domain" description="Tn3 transposase DDE" evidence="1">
    <location>
        <begin position="2"/>
        <end position="101"/>
    </location>
</feature>
<evidence type="ECO:0000259" key="1">
    <source>
        <dbReference type="Pfam" id="PF01526"/>
    </source>
</evidence>
<sequence>MGTAETKAILKRFTRNNLKHPTYQALAELGKVIKTIFLCEYLNSEKIRREIHERLNVIENWNSANSFIFYGKGGQISTNRLEDQEIAVLSLHLLQNCLVYITP</sequence>